<keyword evidence="1" id="KW-1133">Transmembrane helix</keyword>
<keyword evidence="3" id="KW-1185">Reference proteome</keyword>
<accession>A0A1I6V5H3</accession>
<feature type="transmembrane region" description="Helical" evidence="1">
    <location>
        <begin position="29"/>
        <end position="53"/>
    </location>
</feature>
<protein>
    <submittedName>
        <fullName evidence="2">Uncharacterized protein</fullName>
    </submittedName>
</protein>
<reference evidence="3" key="1">
    <citation type="submission" date="2016-10" db="EMBL/GenBank/DDBJ databases">
        <authorList>
            <person name="Varghese N."/>
            <person name="Submissions S."/>
        </authorList>
    </citation>
    <scope>NUCLEOTIDE SEQUENCE [LARGE SCALE GENOMIC DNA]</scope>
    <source>
        <strain evidence="3">DSM 22427</strain>
    </source>
</reference>
<keyword evidence="1" id="KW-0472">Membrane</keyword>
<evidence type="ECO:0000313" key="3">
    <source>
        <dbReference type="Proteomes" id="UP000199199"/>
    </source>
</evidence>
<evidence type="ECO:0000256" key="1">
    <source>
        <dbReference type="SAM" id="Phobius"/>
    </source>
</evidence>
<name>A0A1I6V5H3_9EURY</name>
<dbReference type="Proteomes" id="UP000199199">
    <property type="component" value="Unassembled WGS sequence"/>
</dbReference>
<dbReference type="EMBL" id="FOZS01000011">
    <property type="protein sequence ID" value="SFT08897.1"/>
    <property type="molecule type" value="Genomic_DNA"/>
</dbReference>
<keyword evidence="1" id="KW-0812">Transmembrane</keyword>
<gene>
    <name evidence="2" type="ORF">SAMN04488556_0062</name>
</gene>
<dbReference type="AlphaFoldDB" id="A0A1I6V5H3"/>
<sequence length="84" mass="9820">MISFTKVSYGDLIASIPFLVDCYLRITRFMIPLFVISAIILRKLLLNRVILLIQHKMAFTKMFLKSNPKKTKTHTENKMDENTD</sequence>
<evidence type="ECO:0000313" key="2">
    <source>
        <dbReference type="EMBL" id="SFT08897.1"/>
    </source>
</evidence>
<proteinExistence type="predicted"/>
<organism evidence="2 3">
    <name type="scientific">Halostagnicola kamekurae</name>
    <dbReference type="NCBI Taxonomy" id="619731"/>
    <lineage>
        <taxon>Archaea</taxon>
        <taxon>Methanobacteriati</taxon>
        <taxon>Methanobacteriota</taxon>
        <taxon>Stenosarchaea group</taxon>
        <taxon>Halobacteria</taxon>
        <taxon>Halobacteriales</taxon>
        <taxon>Natrialbaceae</taxon>
        <taxon>Halostagnicola</taxon>
    </lineage>
</organism>